<evidence type="ECO:0000256" key="1">
    <source>
        <dbReference type="SAM" id="MobiDB-lite"/>
    </source>
</evidence>
<keyword evidence="3" id="KW-1185">Reference proteome</keyword>
<accession>A0A9N8HH85</accession>
<proteinExistence type="predicted"/>
<dbReference type="EMBL" id="CAICTM010000547">
    <property type="protein sequence ID" value="CAB9512667.1"/>
    <property type="molecule type" value="Genomic_DNA"/>
</dbReference>
<feature type="compositionally biased region" description="Polar residues" evidence="1">
    <location>
        <begin position="84"/>
        <end position="95"/>
    </location>
</feature>
<comment type="caution">
    <text evidence="2">The sequence shown here is derived from an EMBL/GenBank/DDBJ whole genome shotgun (WGS) entry which is preliminary data.</text>
</comment>
<evidence type="ECO:0000313" key="2">
    <source>
        <dbReference type="EMBL" id="CAB9512667.1"/>
    </source>
</evidence>
<dbReference type="AlphaFoldDB" id="A0A9N8HH85"/>
<reference evidence="2" key="1">
    <citation type="submission" date="2020-06" db="EMBL/GenBank/DDBJ databases">
        <authorList>
            <consortium name="Plant Systems Biology data submission"/>
        </authorList>
    </citation>
    <scope>NUCLEOTIDE SEQUENCE</scope>
    <source>
        <strain evidence="2">D6</strain>
    </source>
</reference>
<feature type="region of interest" description="Disordered" evidence="1">
    <location>
        <begin position="1"/>
        <end position="107"/>
    </location>
</feature>
<dbReference type="Proteomes" id="UP001153069">
    <property type="component" value="Unassembled WGS sequence"/>
</dbReference>
<gene>
    <name evidence="2" type="ORF">SEMRO_548_G164470.1</name>
</gene>
<organism evidence="2 3">
    <name type="scientific">Seminavis robusta</name>
    <dbReference type="NCBI Taxonomy" id="568900"/>
    <lineage>
        <taxon>Eukaryota</taxon>
        <taxon>Sar</taxon>
        <taxon>Stramenopiles</taxon>
        <taxon>Ochrophyta</taxon>
        <taxon>Bacillariophyta</taxon>
        <taxon>Bacillariophyceae</taxon>
        <taxon>Bacillariophycidae</taxon>
        <taxon>Naviculales</taxon>
        <taxon>Naviculaceae</taxon>
        <taxon>Seminavis</taxon>
    </lineage>
</organism>
<sequence>MPGQGPGGMSKPGGIGGGAGGPGGFGGSSPGGMNQPGGIGGGGAPGAMSGQFGGPGGMNQAGGIGSGGANAGMQRPAGGDFGRSRSSSPRGMQSTGFGGGGGGQMAQLNNQVEPATRFSSSAGYVAQQLIEPTGFNMSPDVPNFLRDSYDYSSETRNGGYAGSMLPEEAISYDENSPYEISPTNQMARRMRGGEFFSNAADWSGARSQANMYYGPDEGYTQPGYHTSTARPTSDLLADAADWSSSGGQASITHDASGYGFYDNFREDGFY</sequence>
<feature type="compositionally biased region" description="Gly residues" evidence="1">
    <location>
        <begin position="1"/>
        <end position="70"/>
    </location>
</feature>
<name>A0A9N8HH85_9STRA</name>
<evidence type="ECO:0000313" key="3">
    <source>
        <dbReference type="Proteomes" id="UP001153069"/>
    </source>
</evidence>
<protein>
    <submittedName>
        <fullName evidence="2">Uncharacterized protein</fullName>
    </submittedName>
</protein>